<dbReference type="InterPro" id="IPR021858">
    <property type="entry name" value="Fun_TF"/>
</dbReference>
<keyword evidence="1" id="KW-0805">Transcription regulation</keyword>
<feature type="compositionally biased region" description="Low complexity" evidence="5">
    <location>
        <begin position="468"/>
        <end position="487"/>
    </location>
</feature>
<keyword evidence="4" id="KW-0539">Nucleus</keyword>
<dbReference type="GO" id="GO:0008270">
    <property type="term" value="F:zinc ion binding"/>
    <property type="evidence" value="ECO:0007669"/>
    <property type="project" value="InterPro"/>
</dbReference>
<organism evidence="7 8">
    <name type="scientific">Penicillium oxalicum (strain 114-2 / CGMCC 5302)</name>
    <name type="common">Penicillium decumbens</name>
    <dbReference type="NCBI Taxonomy" id="933388"/>
    <lineage>
        <taxon>Eukaryota</taxon>
        <taxon>Fungi</taxon>
        <taxon>Dikarya</taxon>
        <taxon>Ascomycota</taxon>
        <taxon>Pezizomycotina</taxon>
        <taxon>Eurotiomycetes</taxon>
        <taxon>Eurotiomycetidae</taxon>
        <taxon>Eurotiales</taxon>
        <taxon>Aspergillaceae</taxon>
        <taxon>Penicillium</taxon>
    </lineage>
</organism>
<gene>
    <name evidence="7" type="ORF">PDE_09037</name>
</gene>
<feature type="region of interest" description="Disordered" evidence="5">
    <location>
        <begin position="464"/>
        <end position="487"/>
    </location>
</feature>
<sequence>MVGVPHSTGCALCRERHIKCDEAVPECTQCQRYGRTCPGYRRVFRFQDEGPNLKRRHRSTARGRGRGRGAPKGPSTPGPSTPGTSNTPPASITSQTDPSSAAKPSTGAAAIVRANAIALMRRHSAGVTLDENVTPSLVRKTFRAAQPQLFLDFISASFPTLYFHNRFRAGNEPGFAEFIVLNFGQDAYLDTAICCLSSVYLAHLTQDPVLMRTSRRMYGLSLNELIRSLSRNEHALSDNMVCTAMMLSVYEMYARTSPDAWVVHSDAVRRLMESRGPALHESGFGRSCWIAFRGFHIATAVYQGKPCFLDQDEWRDYTMRIMTEDAEKPGEWSAYAIISDKVFMEIAKCPRFLSETRQIVADSTNTERDGVEALLRRIQDTTTKLHTLTAELRLCITAHGQRQQGIVRRPNTFVGPVPEIFPETGPSLLLRGAENVLDTLAQLQDRLEDTLRIRVIEELSPESIWETSASEGSASSVSPPPSSLAGSRARTFTLPFRISSELGRGPSQTSDRDDPRAVIWLDRVASSMGMLGTKILETDSVTGDVEDENSPPEQLSPP</sequence>
<dbReference type="OrthoDB" id="5126878at2759"/>
<feature type="compositionally biased region" description="Low complexity" evidence="5">
    <location>
        <begin position="81"/>
        <end position="91"/>
    </location>
</feature>
<evidence type="ECO:0000256" key="3">
    <source>
        <dbReference type="ARBA" id="ARBA00023163"/>
    </source>
</evidence>
<evidence type="ECO:0000256" key="4">
    <source>
        <dbReference type="ARBA" id="ARBA00023242"/>
    </source>
</evidence>
<dbReference type="SUPFAM" id="SSF57701">
    <property type="entry name" value="Zn2/Cys6 DNA-binding domain"/>
    <property type="match status" value="1"/>
</dbReference>
<proteinExistence type="predicted"/>
<dbReference type="PROSITE" id="PS50048">
    <property type="entry name" value="ZN2_CY6_FUNGAL_2"/>
    <property type="match status" value="1"/>
</dbReference>
<evidence type="ECO:0000259" key="6">
    <source>
        <dbReference type="PROSITE" id="PS50048"/>
    </source>
</evidence>
<dbReference type="Proteomes" id="UP000019376">
    <property type="component" value="Unassembled WGS sequence"/>
</dbReference>
<dbReference type="CDD" id="cd00067">
    <property type="entry name" value="GAL4"/>
    <property type="match status" value="1"/>
</dbReference>
<evidence type="ECO:0000256" key="1">
    <source>
        <dbReference type="ARBA" id="ARBA00023015"/>
    </source>
</evidence>
<dbReference type="InterPro" id="IPR001138">
    <property type="entry name" value="Zn2Cys6_DnaBD"/>
</dbReference>
<evidence type="ECO:0000313" key="7">
    <source>
        <dbReference type="EMBL" id="EPS34075.1"/>
    </source>
</evidence>
<dbReference type="InterPro" id="IPR036864">
    <property type="entry name" value="Zn2-C6_fun-type_DNA-bd_sf"/>
</dbReference>
<dbReference type="Gene3D" id="4.10.240.10">
    <property type="entry name" value="Zn(2)-C6 fungal-type DNA-binding domain"/>
    <property type="match status" value="1"/>
</dbReference>
<protein>
    <recommendedName>
        <fullName evidence="6">Zn(2)-C6 fungal-type domain-containing protein</fullName>
    </recommendedName>
</protein>
<feature type="compositionally biased region" description="Polar residues" evidence="5">
    <location>
        <begin position="92"/>
        <end position="103"/>
    </location>
</feature>
<dbReference type="Pfam" id="PF00172">
    <property type="entry name" value="Zn_clus"/>
    <property type="match status" value="1"/>
</dbReference>
<dbReference type="InterPro" id="IPR053178">
    <property type="entry name" value="Osmoadaptation_assoc"/>
</dbReference>
<accession>S7ZTN5</accession>
<evidence type="ECO:0000256" key="5">
    <source>
        <dbReference type="SAM" id="MobiDB-lite"/>
    </source>
</evidence>
<dbReference type="GO" id="GO:0003677">
    <property type="term" value="F:DNA binding"/>
    <property type="evidence" value="ECO:0007669"/>
    <property type="project" value="UniProtKB-KW"/>
</dbReference>
<feature type="domain" description="Zn(2)-C6 fungal-type" evidence="6">
    <location>
        <begin position="9"/>
        <end position="37"/>
    </location>
</feature>
<reference evidence="7 8" key="1">
    <citation type="journal article" date="2013" name="PLoS ONE">
        <title>Genomic and secretomic analyses reveal unique features of the lignocellulolytic enzyme system of Penicillium decumbens.</title>
        <authorList>
            <person name="Liu G."/>
            <person name="Zhang L."/>
            <person name="Wei X."/>
            <person name="Zou G."/>
            <person name="Qin Y."/>
            <person name="Ma L."/>
            <person name="Li J."/>
            <person name="Zheng H."/>
            <person name="Wang S."/>
            <person name="Wang C."/>
            <person name="Xun L."/>
            <person name="Zhao G.-P."/>
            <person name="Zhou Z."/>
            <person name="Qu Y."/>
        </authorList>
    </citation>
    <scope>NUCLEOTIDE SEQUENCE [LARGE SCALE GENOMIC DNA]</scope>
    <source>
        <strain evidence="8">114-2 / CGMCC 5302</strain>
    </source>
</reference>
<dbReference type="AlphaFoldDB" id="S7ZTN5"/>
<name>S7ZTN5_PENO1</name>
<dbReference type="eggNOG" id="ENOG502SNE1">
    <property type="taxonomic scope" value="Eukaryota"/>
</dbReference>
<dbReference type="STRING" id="933388.S7ZTN5"/>
<dbReference type="EMBL" id="KB644415">
    <property type="protein sequence ID" value="EPS34075.1"/>
    <property type="molecule type" value="Genomic_DNA"/>
</dbReference>
<dbReference type="PhylomeDB" id="S7ZTN5"/>
<dbReference type="CDD" id="cd12148">
    <property type="entry name" value="fungal_TF_MHR"/>
    <property type="match status" value="1"/>
</dbReference>
<feature type="region of interest" description="Disordered" evidence="5">
    <location>
        <begin position="498"/>
        <end position="517"/>
    </location>
</feature>
<evidence type="ECO:0000313" key="8">
    <source>
        <dbReference type="Proteomes" id="UP000019376"/>
    </source>
</evidence>
<feature type="region of interest" description="Disordered" evidence="5">
    <location>
        <begin position="48"/>
        <end position="106"/>
    </location>
</feature>
<keyword evidence="3" id="KW-0804">Transcription</keyword>
<dbReference type="PANTHER" id="PTHR38111">
    <property type="entry name" value="ZN(2)-C6 FUNGAL-TYPE DOMAIN-CONTAINING PROTEIN-RELATED"/>
    <property type="match status" value="1"/>
</dbReference>
<keyword evidence="8" id="KW-1185">Reference proteome</keyword>
<dbReference type="SMART" id="SM00066">
    <property type="entry name" value="GAL4"/>
    <property type="match status" value="1"/>
</dbReference>
<dbReference type="Pfam" id="PF11951">
    <property type="entry name" value="Fungal_trans_2"/>
    <property type="match status" value="1"/>
</dbReference>
<keyword evidence="2" id="KW-0238">DNA-binding</keyword>
<dbReference type="PROSITE" id="PS00463">
    <property type="entry name" value="ZN2_CY6_FUNGAL_1"/>
    <property type="match status" value="1"/>
</dbReference>
<feature type="compositionally biased region" description="Basic residues" evidence="5">
    <location>
        <begin position="53"/>
        <end position="69"/>
    </location>
</feature>
<dbReference type="GO" id="GO:0000981">
    <property type="term" value="F:DNA-binding transcription factor activity, RNA polymerase II-specific"/>
    <property type="evidence" value="ECO:0007669"/>
    <property type="project" value="InterPro"/>
</dbReference>
<dbReference type="HOGENOM" id="CLU_021599_3_0_1"/>
<evidence type="ECO:0000256" key="2">
    <source>
        <dbReference type="ARBA" id="ARBA00023125"/>
    </source>
</evidence>
<dbReference type="PANTHER" id="PTHR38111:SF5">
    <property type="entry name" value="TRANSCRIPTION FACTOR DOMAIN-CONTAINING PROTEIN"/>
    <property type="match status" value="1"/>
</dbReference>
<feature type="region of interest" description="Disordered" evidence="5">
    <location>
        <begin position="535"/>
        <end position="558"/>
    </location>
</feature>